<keyword evidence="3" id="KW-1185">Reference proteome</keyword>
<evidence type="ECO:0000313" key="2">
    <source>
        <dbReference type="EMBL" id="QTC92671.1"/>
    </source>
</evidence>
<dbReference type="AlphaFoldDB" id="A0A975C2K0"/>
<proteinExistence type="predicted"/>
<name>A0A975C2K0_9CAUL</name>
<dbReference type="Gene3D" id="2.30.30.220">
    <property type="entry name" value="SspB-like"/>
    <property type="match status" value="1"/>
</dbReference>
<accession>A0A975C2K0</accession>
<protein>
    <submittedName>
        <fullName evidence="2">Stringent starvation protein B</fullName>
    </submittedName>
</protein>
<dbReference type="RefSeq" id="WP_207931951.1">
    <property type="nucleotide sequence ID" value="NZ_CP062222.1"/>
</dbReference>
<dbReference type="SUPFAM" id="SSF101738">
    <property type="entry name" value="SspB-like"/>
    <property type="match status" value="1"/>
</dbReference>
<evidence type="ECO:0000313" key="3">
    <source>
        <dbReference type="Proteomes" id="UP000663918"/>
    </source>
</evidence>
<reference evidence="2" key="1">
    <citation type="submission" date="2020-09" db="EMBL/GenBank/DDBJ databases">
        <title>Brevundimonas sp. LVF2 isolated from a puddle in Goettingen, Germany.</title>
        <authorList>
            <person name="Friedrich I."/>
            <person name="Klassen A."/>
            <person name="Hannes N."/>
            <person name="Schneider D."/>
            <person name="Hertel R."/>
            <person name="Daniel R."/>
        </authorList>
    </citation>
    <scope>NUCLEOTIDE SEQUENCE</scope>
    <source>
        <strain evidence="2">LVF2</strain>
    </source>
</reference>
<dbReference type="KEGG" id="bgoe:IFJ75_07365"/>
<dbReference type="Proteomes" id="UP000663918">
    <property type="component" value="Chromosome"/>
</dbReference>
<dbReference type="EMBL" id="CP062222">
    <property type="protein sequence ID" value="QTC92671.1"/>
    <property type="molecule type" value="Genomic_DNA"/>
</dbReference>
<sequence length="164" mass="18252">MAEDTPPVDEMHYEALAQDALRGVIRSALERAASPSGIPGEHHFYITFKTRGRGVSVPPDVLAKYPDEMTIVLQHQYWDLAVEHDLFSVMLKFGGMPKVLTVPYNAVTRFYDPSVQFLLQFEAPETVAEPVAIMTPEPTRPATVPPEGDDSGPKVVSLDQFRKK</sequence>
<evidence type="ECO:0000256" key="1">
    <source>
        <dbReference type="SAM" id="MobiDB-lite"/>
    </source>
</evidence>
<dbReference type="Pfam" id="PF04386">
    <property type="entry name" value="SspB"/>
    <property type="match status" value="1"/>
</dbReference>
<dbReference type="InterPro" id="IPR007481">
    <property type="entry name" value="SspB"/>
</dbReference>
<organism evidence="2 3">
    <name type="scientific">Brevundimonas goettingensis</name>
    <dbReference type="NCBI Taxonomy" id="2774190"/>
    <lineage>
        <taxon>Bacteria</taxon>
        <taxon>Pseudomonadati</taxon>
        <taxon>Pseudomonadota</taxon>
        <taxon>Alphaproteobacteria</taxon>
        <taxon>Caulobacterales</taxon>
        <taxon>Caulobacteraceae</taxon>
        <taxon>Brevundimonas</taxon>
    </lineage>
</organism>
<feature type="region of interest" description="Disordered" evidence="1">
    <location>
        <begin position="135"/>
        <end position="164"/>
    </location>
</feature>
<gene>
    <name evidence="2" type="ORF">IFJ75_07365</name>
</gene>
<dbReference type="InterPro" id="IPR036760">
    <property type="entry name" value="SspB-like_sf"/>
</dbReference>